<dbReference type="RefSeq" id="WP_261498744.1">
    <property type="nucleotide sequence ID" value="NZ_JAODYH010000003.1"/>
</dbReference>
<feature type="region of interest" description="Disordered" evidence="1">
    <location>
        <begin position="1"/>
        <end position="24"/>
    </location>
</feature>
<evidence type="ECO:0000313" key="2">
    <source>
        <dbReference type="EMBL" id="MCT9809782.1"/>
    </source>
</evidence>
<name>A0ABT2PKL6_9BURK</name>
<accession>A0ABT2PKL6</accession>
<protein>
    <submittedName>
        <fullName evidence="2">Uncharacterized protein</fullName>
    </submittedName>
</protein>
<reference evidence="2 3" key="1">
    <citation type="submission" date="2022-09" db="EMBL/GenBank/DDBJ databases">
        <title>Draft genome of isolate Be4.</title>
        <authorList>
            <person name="Sanchez-Castro I."/>
            <person name="Martinez-Rodriguez P."/>
            <person name="Descostes M."/>
            <person name="Merroun M."/>
        </authorList>
    </citation>
    <scope>NUCLEOTIDE SEQUENCE [LARGE SCALE GENOMIC DNA]</scope>
    <source>
        <strain evidence="2 3">Be4</strain>
    </source>
</reference>
<evidence type="ECO:0000313" key="3">
    <source>
        <dbReference type="Proteomes" id="UP001525968"/>
    </source>
</evidence>
<sequence>MHRTDEKKPAGSSNSTAGDTDGGIVPDASSTCKAIAALTTRFALAAHTLTRNNPANGAGMYIAAKWGVNRALPDLTAAIQYLVQMGGAQ</sequence>
<gene>
    <name evidence="2" type="ORF">N0K08_03995</name>
</gene>
<evidence type="ECO:0000256" key="1">
    <source>
        <dbReference type="SAM" id="MobiDB-lite"/>
    </source>
</evidence>
<keyword evidence="3" id="KW-1185">Reference proteome</keyword>
<dbReference type="Proteomes" id="UP001525968">
    <property type="component" value="Unassembled WGS sequence"/>
</dbReference>
<dbReference type="EMBL" id="JAODYH010000003">
    <property type="protein sequence ID" value="MCT9809782.1"/>
    <property type="molecule type" value="Genomic_DNA"/>
</dbReference>
<organism evidence="2 3">
    <name type="scientific">Acidovorax bellezanensis</name>
    <dbReference type="NCBI Taxonomy" id="2976702"/>
    <lineage>
        <taxon>Bacteria</taxon>
        <taxon>Pseudomonadati</taxon>
        <taxon>Pseudomonadota</taxon>
        <taxon>Betaproteobacteria</taxon>
        <taxon>Burkholderiales</taxon>
        <taxon>Comamonadaceae</taxon>
        <taxon>Acidovorax</taxon>
    </lineage>
</organism>
<comment type="caution">
    <text evidence="2">The sequence shown here is derived from an EMBL/GenBank/DDBJ whole genome shotgun (WGS) entry which is preliminary data.</text>
</comment>
<proteinExistence type="predicted"/>